<dbReference type="InterPro" id="IPR036388">
    <property type="entry name" value="WH-like_DNA-bd_sf"/>
</dbReference>
<keyword evidence="2" id="KW-0536">Nodulation</keyword>
<dbReference type="PANTHER" id="PTHR30118">
    <property type="entry name" value="HTH-TYPE TRANSCRIPTIONAL REGULATOR LEUO-RELATED"/>
    <property type="match status" value="1"/>
</dbReference>
<accession>A0A926P1T8</accession>
<evidence type="ECO:0000256" key="1">
    <source>
        <dbReference type="ARBA" id="ARBA00009437"/>
    </source>
</evidence>
<evidence type="ECO:0000256" key="4">
    <source>
        <dbReference type="ARBA" id="ARBA00023125"/>
    </source>
</evidence>
<dbReference type="AlphaFoldDB" id="A0A926P1T8"/>
<dbReference type="SUPFAM" id="SSF46785">
    <property type="entry name" value="Winged helix' DNA-binding domain"/>
    <property type="match status" value="1"/>
</dbReference>
<dbReference type="Gene3D" id="3.40.190.10">
    <property type="entry name" value="Periplasmic binding protein-like II"/>
    <property type="match status" value="2"/>
</dbReference>
<dbReference type="Pfam" id="PF00126">
    <property type="entry name" value="HTH_1"/>
    <property type="match status" value="1"/>
</dbReference>
<dbReference type="InterPro" id="IPR000847">
    <property type="entry name" value="LysR_HTH_N"/>
</dbReference>
<keyword evidence="5" id="KW-0804">Transcription</keyword>
<dbReference type="Gene3D" id="1.10.10.10">
    <property type="entry name" value="Winged helix-like DNA-binding domain superfamily/Winged helix DNA-binding domain"/>
    <property type="match status" value="1"/>
</dbReference>
<dbReference type="GO" id="GO:0003677">
    <property type="term" value="F:DNA binding"/>
    <property type="evidence" value="ECO:0007669"/>
    <property type="project" value="UniProtKB-KW"/>
</dbReference>
<keyword evidence="4" id="KW-0238">DNA-binding</keyword>
<evidence type="ECO:0000256" key="2">
    <source>
        <dbReference type="ARBA" id="ARBA00022458"/>
    </source>
</evidence>
<reference evidence="7" key="1">
    <citation type="submission" date="2020-05" db="EMBL/GenBank/DDBJ databases">
        <title>Identification of trans-AT polyketide cluster in two marine bacteria, producers of a novel glutaramide-containing polyketide sesbanimide D and analogs.</title>
        <authorList>
            <person name="Kacar D."/>
            <person name="Rodriguez P."/>
            <person name="Canedo L."/>
            <person name="Gonzalez E."/>
            <person name="Galan B."/>
            <person name="De La Calle F."/>
            <person name="Garcia J.L."/>
        </authorList>
    </citation>
    <scope>NUCLEOTIDE SEQUENCE</scope>
    <source>
        <strain evidence="7">PHM038</strain>
    </source>
</reference>
<dbReference type="GO" id="GO:0003700">
    <property type="term" value="F:DNA-binding transcription factor activity"/>
    <property type="evidence" value="ECO:0007669"/>
    <property type="project" value="InterPro"/>
</dbReference>
<keyword evidence="3" id="KW-0805">Transcription regulation</keyword>
<dbReference type="RefSeq" id="WP_190294441.1">
    <property type="nucleotide sequence ID" value="NZ_JABFCZ010000069.1"/>
</dbReference>
<dbReference type="PROSITE" id="PS50931">
    <property type="entry name" value="HTH_LYSR"/>
    <property type="match status" value="1"/>
</dbReference>
<comment type="similarity">
    <text evidence="1">Belongs to the LysR transcriptional regulatory family.</text>
</comment>
<dbReference type="EMBL" id="JABFCZ010000069">
    <property type="protein sequence ID" value="MBD1549764.1"/>
    <property type="molecule type" value="Genomic_DNA"/>
</dbReference>
<evidence type="ECO:0000256" key="3">
    <source>
        <dbReference type="ARBA" id="ARBA00023015"/>
    </source>
</evidence>
<proteinExistence type="inferred from homology"/>
<dbReference type="InterPro" id="IPR005119">
    <property type="entry name" value="LysR_subst-bd"/>
</dbReference>
<sequence>MMNGIQLQNIDLNLLVIFEVLMEEQSVVRAADRLGRTPSAISHALARLRQTFGDPLLVKAAGRMKPSPLALTLIEEVRPILRGIQRLVQPPEPFDAATSSRVFRIAGPQLDPLIVELAERVNSAAPNIRLEWVPQSQSTYAQIADEQIDLAYGNATTPLPDGIRDKLMPAIKRFVFARKGHPAASDWNVHSWLRWPHIVVALPTTASSDAVERRIASQGLERRIGLRVPNWSAVGPALLRTNMFANQNATLYHLSPDLDAFEILEPPIELPALRLRALWNARLDADPAQVWLRTMMIDCMEHILETAHGRLEKLGLNSRE</sequence>
<evidence type="ECO:0000256" key="5">
    <source>
        <dbReference type="ARBA" id="ARBA00023163"/>
    </source>
</evidence>
<feature type="domain" description="HTH lysR-type" evidence="6">
    <location>
        <begin position="10"/>
        <end position="67"/>
    </location>
</feature>
<dbReference type="PANTHER" id="PTHR30118:SF15">
    <property type="entry name" value="TRANSCRIPTIONAL REGULATORY PROTEIN"/>
    <property type="match status" value="1"/>
</dbReference>
<dbReference type="InterPro" id="IPR037402">
    <property type="entry name" value="YidZ_PBP2"/>
</dbReference>
<dbReference type="InterPro" id="IPR050389">
    <property type="entry name" value="LysR-type_TF"/>
</dbReference>
<dbReference type="Proteomes" id="UP000598467">
    <property type="component" value="Unassembled WGS sequence"/>
</dbReference>
<dbReference type="SUPFAM" id="SSF53850">
    <property type="entry name" value="Periplasmic binding protein-like II"/>
    <property type="match status" value="1"/>
</dbReference>
<comment type="caution">
    <text evidence="7">The sequence shown here is derived from an EMBL/GenBank/DDBJ whole genome shotgun (WGS) entry which is preliminary data.</text>
</comment>
<dbReference type="InterPro" id="IPR036390">
    <property type="entry name" value="WH_DNA-bd_sf"/>
</dbReference>
<dbReference type="Pfam" id="PF03466">
    <property type="entry name" value="LysR_substrate"/>
    <property type="match status" value="1"/>
</dbReference>
<dbReference type="CDD" id="cd08417">
    <property type="entry name" value="PBP2_Nitroaromatics_like"/>
    <property type="match status" value="1"/>
</dbReference>
<evidence type="ECO:0000313" key="7">
    <source>
        <dbReference type="EMBL" id="MBD1549764.1"/>
    </source>
</evidence>
<evidence type="ECO:0000259" key="6">
    <source>
        <dbReference type="PROSITE" id="PS50931"/>
    </source>
</evidence>
<gene>
    <name evidence="7" type="ORF">HK439_26270</name>
</gene>
<name>A0A926P1T8_9HYPH</name>
<organism evidence="7 8">
    <name type="scientific">Roseibium aggregatum</name>
    <dbReference type="NCBI Taxonomy" id="187304"/>
    <lineage>
        <taxon>Bacteria</taxon>
        <taxon>Pseudomonadati</taxon>
        <taxon>Pseudomonadota</taxon>
        <taxon>Alphaproteobacteria</taxon>
        <taxon>Hyphomicrobiales</taxon>
        <taxon>Stappiaceae</taxon>
        <taxon>Roseibium</taxon>
    </lineage>
</organism>
<protein>
    <submittedName>
        <fullName evidence="7">LysR family transcriptional regulator</fullName>
    </submittedName>
</protein>
<evidence type="ECO:0000313" key="8">
    <source>
        <dbReference type="Proteomes" id="UP000598467"/>
    </source>
</evidence>